<proteinExistence type="predicted"/>
<dbReference type="AlphaFoldDB" id="A0A518EN95"/>
<name>A0A518EN95_9BACT</name>
<evidence type="ECO:0000313" key="3">
    <source>
        <dbReference type="EMBL" id="QDV05541.1"/>
    </source>
</evidence>
<feature type="chain" id="PRO_5022026424" description="Carboxypeptidase regulatory-like domain-containing protein" evidence="2">
    <location>
        <begin position="27"/>
        <end position="216"/>
    </location>
</feature>
<gene>
    <name evidence="3" type="ORF">Poly30_10390</name>
</gene>
<protein>
    <recommendedName>
        <fullName evidence="5">Carboxypeptidase regulatory-like domain-containing protein</fullName>
    </recommendedName>
</protein>
<dbReference type="Proteomes" id="UP000320390">
    <property type="component" value="Chromosome"/>
</dbReference>
<evidence type="ECO:0008006" key="5">
    <source>
        <dbReference type="Google" id="ProtNLM"/>
    </source>
</evidence>
<evidence type="ECO:0000256" key="1">
    <source>
        <dbReference type="SAM" id="MobiDB-lite"/>
    </source>
</evidence>
<sequence precursor="true">MKIQMMYPKLAGPLAPVVLCALASCAATEIDTSGMLPSPSAEPHRVAEPPRAAESQRSMWADSKHRVHGTVVDPSGAAIAAKVALVSDRGSSSTSVSDGSFELGTNSDFPVTLCAWTKAGKIGWRILETPPGDQAVTLEVSEDGAFLTLVAGSHDDRVSILSDNIPLNNVKFPSGKSLEFVVPAGDVSFGTVGTQEHAPDRRSARMVPGSSMTVSF</sequence>
<feature type="region of interest" description="Disordered" evidence="1">
    <location>
        <begin position="33"/>
        <end position="54"/>
    </location>
</feature>
<reference evidence="3 4" key="1">
    <citation type="submission" date="2019-02" db="EMBL/GenBank/DDBJ databases">
        <title>Deep-cultivation of Planctomycetes and their phenomic and genomic characterization uncovers novel biology.</title>
        <authorList>
            <person name="Wiegand S."/>
            <person name="Jogler M."/>
            <person name="Boedeker C."/>
            <person name="Pinto D."/>
            <person name="Vollmers J."/>
            <person name="Rivas-Marin E."/>
            <person name="Kohn T."/>
            <person name="Peeters S.H."/>
            <person name="Heuer A."/>
            <person name="Rast P."/>
            <person name="Oberbeckmann S."/>
            <person name="Bunk B."/>
            <person name="Jeske O."/>
            <person name="Meyerdierks A."/>
            <person name="Storesund J.E."/>
            <person name="Kallscheuer N."/>
            <person name="Luecker S."/>
            <person name="Lage O.M."/>
            <person name="Pohl T."/>
            <person name="Merkel B.J."/>
            <person name="Hornburger P."/>
            <person name="Mueller R.-W."/>
            <person name="Bruemmer F."/>
            <person name="Labrenz M."/>
            <person name="Spormann A.M."/>
            <person name="Op den Camp H."/>
            <person name="Overmann J."/>
            <person name="Amann R."/>
            <person name="Jetten M.S.M."/>
            <person name="Mascher T."/>
            <person name="Medema M.H."/>
            <person name="Devos D.P."/>
            <person name="Kaster A.-K."/>
            <person name="Ovreas L."/>
            <person name="Rohde M."/>
            <person name="Galperin M.Y."/>
            <person name="Jogler C."/>
        </authorList>
    </citation>
    <scope>NUCLEOTIDE SEQUENCE [LARGE SCALE GENOMIC DNA]</scope>
    <source>
        <strain evidence="3 4">Poly30</strain>
    </source>
</reference>
<feature type="signal peptide" evidence="2">
    <location>
        <begin position="1"/>
        <end position="26"/>
    </location>
</feature>
<dbReference type="PROSITE" id="PS51257">
    <property type="entry name" value="PROKAR_LIPOPROTEIN"/>
    <property type="match status" value="1"/>
</dbReference>
<keyword evidence="4" id="KW-1185">Reference proteome</keyword>
<evidence type="ECO:0000313" key="4">
    <source>
        <dbReference type="Proteomes" id="UP000320390"/>
    </source>
</evidence>
<keyword evidence="2" id="KW-0732">Signal</keyword>
<organism evidence="3 4">
    <name type="scientific">Saltatorellus ferox</name>
    <dbReference type="NCBI Taxonomy" id="2528018"/>
    <lineage>
        <taxon>Bacteria</taxon>
        <taxon>Pseudomonadati</taxon>
        <taxon>Planctomycetota</taxon>
        <taxon>Planctomycetia</taxon>
        <taxon>Planctomycetia incertae sedis</taxon>
        <taxon>Saltatorellus</taxon>
    </lineage>
</organism>
<feature type="region of interest" description="Disordered" evidence="1">
    <location>
        <begin position="192"/>
        <end position="216"/>
    </location>
</feature>
<accession>A0A518EN95</accession>
<dbReference type="EMBL" id="CP036434">
    <property type="protein sequence ID" value="QDV05541.1"/>
    <property type="molecule type" value="Genomic_DNA"/>
</dbReference>
<evidence type="ECO:0000256" key="2">
    <source>
        <dbReference type="SAM" id="SignalP"/>
    </source>
</evidence>